<dbReference type="AlphaFoldDB" id="A0A448KED2"/>
<accession>A0A448KED2</accession>
<dbReference type="Pfam" id="PF13416">
    <property type="entry name" value="SBP_bac_8"/>
    <property type="match status" value="1"/>
</dbReference>
<evidence type="ECO:0000256" key="4">
    <source>
        <dbReference type="SAM" id="SignalP"/>
    </source>
</evidence>
<keyword evidence="3 4" id="KW-0732">Signal</keyword>
<dbReference type="Gene3D" id="3.40.190.10">
    <property type="entry name" value="Periplasmic binding protein-like II"/>
    <property type="match status" value="2"/>
</dbReference>
<dbReference type="GO" id="GO:0055052">
    <property type="term" value="C:ATP-binding cassette (ABC) transporter complex, substrate-binding subunit-containing"/>
    <property type="evidence" value="ECO:0007669"/>
    <property type="project" value="TreeGrafter"/>
</dbReference>
<gene>
    <name evidence="5" type="primary">mdxE</name>
    <name evidence="5" type="ORF">NCTC11923_01941</name>
</gene>
<dbReference type="GO" id="GO:0042956">
    <property type="term" value="P:maltodextrin transmembrane transport"/>
    <property type="evidence" value="ECO:0007669"/>
    <property type="project" value="TreeGrafter"/>
</dbReference>
<protein>
    <submittedName>
        <fullName evidence="5">Maltodextrin-binding protein mdxE</fullName>
    </submittedName>
</protein>
<feature type="signal peptide" evidence="4">
    <location>
        <begin position="1"/>
        <end position="27"/>
    </location>
</feature>
<feature type="chain" id="PRO_5038567553" evidence="4">
    <location>
        <begin position="28"/>
        <end position="418"/>
    </location>
</feature>
<evidence type="ECO:0000256" key="3">
    <source>
        <dbReference type="ARBA" id="ARBA00022729"/>
    </source>
</evidence>
<dbReference type="PANTHER" id="PTHR30061:SF50">
    <property type="entry name" value="MALTOSE_MALTODEXTRIN-BINDING PERIPLASMIC PROTEIN"/>
    <property type="match status" value="1"/>
</dbReference>
<dbReference type="CDD" id="cd13585">
    <property type="entry name" value="PBP2_TMBP_like"/>
    <property type="match status" value="1"/>
</dbReference>
<comment type="similarity">
    <text evidence="1">Belongs to the bacterial solute-binding protein 1 family.</text>
</comment>
<evidence type="ECO:0000256" key="2">
    <source>
        <dbReference type="ARBA" id="ARBA00022448"/>
    </source>
</evidence>
<organism evidence="5 6">
    <name type="scientific">Actinomyces slackii</name>
    <dbReference type="NCBI Taxonomy" id="52774"/>
    <lineage>
        <taxon>Bacteria</taxon>
        <taxon>Bacillati</taxon>
        <taxon>Actinomycetota</taxon>
        <taxon>Actinomycetes</taxon>
        <taxon>Actinomycetales</taxon>
        <taxon>Actinomycetaceae</taxon>
        <taxon>Actinomyces</taxon>
    </lineage>
</organism>
<evidence type="ECO:0000313" key="6">
    <source>
        <dbReference type="Proteomes" id="UP000276899"/>
    </source>
</evidence>
<reference evidence="5 6" key="1">
    <citation type="submission" date="2018-12" db="EMBL/GenBank/DDBJ databases">
        <authorList>
            <consortium name="Pathogen Informatics"/>
        </authorList>
    </citation>
    <scope>NUCLEOTIDE SEQUENCE [LARGE SCALE GENOMIC DNA]</scope>
    <source>
        <strain evidence="5 6">NCTC11923</strain>
    </source>
</reference>
<dbReference type="InterPro" id="IPR006059">
    <property type="entry name" value="SBP"/>
</dbReference>
<keyword evidence="2" id="KW-0813">Transport</keyword>
<keyword evidence="6" id="KW-1185">Reference proteome</keyword>
<dbReference type="GO" id="GO:0015768">
    <property type="term" value="P:maltose transport"/>
    <property type="evidence" value="ECO:0007669"/>
    <property type="project" value="TreeGrafter"/>
</dbReference>
<dbReference type="SUPFAM" id="SSF53850">
    <property type="entry name" value="Periplasmic binding protein-like II"/>
    <property type="match status" value="1"/>
</dbReference>
<dbReference type="KEGG" id="asla:NCTC11923_01941"/>
<evidence type="ECO:0000313" key="5">
    <source>
        <dbReference type="EMBL" id="VEG75281.1"/>
    </source>
</evidence>
<dbReference type="PANTHER" id="PTHR30061">
    <property type="entry name" value="MALTOSE-BINDING PERIPLASMIC PROTEIN"/>
    <property type="match status" value="1"/>
</dbReference>
<dbReference type="RefSeq" id="WP_126412311.1">
    <property type="nucleotide sequence ID" value="NZ_CBCRWE010000014.1"/>
</dbReference>
<dbReference type="STRING" id="1278298.GCA_000428685_00375"/>
<dbReference type="GO" id="GO:1901982">
    <property type="term" value="F:maltose binding"/>
    <property type="evidence" value="ECO:0007669"/>
    <property type="project" value="TreeGrafter"/>
</dbReference>
<name>A0A448KED2_9ACTO</name>
<evidence type="ECO:0000256" key="1">
    <source>
        <dbReference type="ARBA" id="ARBA00008520"/>
    </source>
</evidence>
<proteinExistence type="inferred from homology"/>
<dbReference type="Proteomes" id="UP000276899">
    <property type="component" value="Chromosome"/>
</dbReference>
<dbReference type="EMBL" id="LR134363">
    <property type="protein sequence ID" value="VEG75281.1"/>
    <property type="molecule type" value="Genomic_DNA"/>
</dbReference>
<sequence>MSAASSIRMTRRSALITLAGAASAVGAVSLTACGGGQSGGGQAKGAVEMWDYLGQGVSHTAMEAVVAAFHKANPDITITRKSFAYGDLATSIIQGGVGGEVPDIAVVDVVDNQNFAALGLLKDLTETQGKKSSEFHEGPWTSTQMDGKTYGLPLNSNNLGLYYNKTLLEAAGKKAPTTWEELTDVAKATTQGDVTGLAISAVKNEQGTFQVLPFVWQTGGDLDTYETSGAEALTYLKSLIDSGAMSAAVTNYSQEDARTQFAAGKAAMMMNGPWELANLSDVDFEWAVAPLPSGKRAATGLGGENAVVMAQGKNPEGAEKFAAFLTSAEGAKIYCDASGQLSARPDLAGKLSGAKDANMQVFEKQLEVARARAYGKDYAKVSEAVQQSIQQALTGAASPQDAAKTAASTIAPLLDGAK</sequence>